<evidence type="ECO:0000259" key="3">
    <source>
        <dbReference type="PROSITE" id="PS51462"/>
    </source>
</evidence>
<comment type="cofactor">
    <cofactor evidence="1">
        <name>Mg(2+)</name>
        <dbReference type="ChEBI" id="CHEBI:18420"/>
    </cofactor>
</comment>
<evidence type="ECO:0000256" key="1">
    <source>
        <dbReference type="ARBA" id="ARBA00001946"/>
    </source>
</evidence>
<evidence type="ECO:0000313" key="5">
    <source>
        <dbReference type="Proteomes" id="UP000561181"/>
    </source>
</evidence>
<sequence length="159" mass="17948">MLHLIPAPLHRLLLPAAHNVRHFWRVWRKQKIEGCTVIVTNPRGEVLLLRHSYGPKGWGLLGGGLDRNEAPEAAAFRELREEIGCEATVMTRLGTMAEEISGSPHIAHVFTTMIDAVPVPDQREIVEAKFFPAHSLPEPLGVITRRRLDLWRDSLKRST</sequence>
<dbReference type="SUPFAM" id="SSF55811">
    <property type="entry name" value="Nudix"/>
    <property type="match status" value="1"/>
</dbReference>
<reference evidence="4 5" key="1">
    <citation type="submission" date="2020-04" db="EMBL/GenBank/DDBJ databases">
        <authorList>
            <person name="Liu A."/>
        </authorList>
    </citation>
    <scope>NUCLEOTIDE SEQUENCE [LARGE SCALE GENOMIC DNA]</scope>
    <source>
        <strain evidence="4 5">RZ02</strain>
    </source>
</reference>
<dbReference type="AlphaFoldDB" id="A0A848QNM5"/>
<accession>A0A848QNM5</accession>
<name>A0A848QNM5_9SPHN</name>
<comment type="caution">
    <text evidence="4">The sequence shown here is derived from an EMBL/GenBank/DDBJ whole genome shotgun (WGS) entry which is preliminary data.</text>
</comment>
<proteinExistence type="predicted"/>
<dbReference type="PROSITE" id="PS00893">
    <property type="entry name" value="NUDIX_BOX"/>
    <property type="match status" value="1"/>
</dbReference>
<evidence type="ECO:0000313" key="4">
    <source>
        <dbReference type="EMBL" id="NMW32217.1"/>
    </source>
</evidence>
<dbReference type="InterPro" id="IPR015797">
    <property type="entry name" value="NUDIX_hydrolase-like_dom_sf"/>
</dbReference>
<feature type="domain" description="Nudix hydrolase" evidence="3">
    <location>
        <begin position="30"/>
        <end position="153"/>
    </location>
</feature>
<dbReference type="Gene3D" id="3.90.79.10">
    <property type="entry name" value="Nucleoside Triphosphate Pyrophosphohydrolase"/>
    <property type="match status" value="1"/>
</dbReference>
<dbReference type="InterPro" id="IPR020084">
    <property type="entry name" value="NUDIX_hydrolase_CS"/>
</dbReference>
<protein>
    <submittedName>
        <fullName evidence="4">NUDIX domain-containing protein</fullName>
    </submittedName>
</protein>
<dbReference type="PROSITE" id="PS51462">
    <property type="entry name" value="NUDIX"/>
    <property type="match status" value="1"/>
</dbReference>
<keyword evidence="5" id="KW-1185">Reference proteome</keyword>
<dbReference type="PANTHER" id="PTHR43046">
    <property type="entry name" value="GDP-MANNOSE MANNOSYL HYDROLASE"/>
    <property type="match status" value="1"/>
</dbReference>
<dbReference type="EMBL" id="JABCRE010000003">
    <property type="protein sequence ID" value="NMW32217.1"/>
    <property type="molecule type" value="Genomic_DNA"/>
</dbReference>
<organism evidence="4 5">
    <name type="scientific">Pontixanthobacter rizhaonensis</name>
    <dbReference type="NCBI Taxonomy" id="2730337"/>
    <lineage>
        <taxon>Bacteria</taxon>
        <taxon>Pseudomonadati</taxon>
        <taxon>Pseudomonadota</taxon>
        <taxon>Alphaproteobacteria</taxon>
        <taxon>Sphingomonadales</taxon>
        <taxon>Erythrobacteraceae</taxon>
        <taxon>Pontixanthobacter</taxon>
    </lineage>
</organism>
<keyword evidence="2" id="KW-0378">Hydrolase</keyword>
<dbReference type="Pfam" id="PF00293">
    <property type="entry name" value="NUDIX"/>
    <property type="match status" value="1"/>
</dbReference>
<dbReference type="PANTHER" id="PTHR43046:SF14">
    <property type="entry name" value="MUTT_NUDIX FAMILY PROTEIN"/>
    <property type="match status" value="1"/>
</dbReference>
<evidence type="ECO:0000256" key="2">
    <source>
        <dbReference type="ARBA" id="ARBA00022801"/>
    </source>
</evidence>
<dbReference type="GO" id="GO:0016787">
    <property type="term" value="F:hydrolase activity"/>
    <property type="evidence" value="ECO:0007669"/>
    <property type="project" value="UniProtKB-KW"/>
</dbReference>
<dbReference type="Proteomes" id="UP000561181">
    <property type="component" value="Unassembled WGS sequence"/>
</dbReference>
<gene>
    <name evidence="4" type="ORF">HKD42_09100</name>
</gene>
<dbReference type="InterPro" id="IPR000086">
    <property type="entry name" value="NUDIX_hydrolase_dom"/>
</dbReference>